<dbReference type="SUPFAM" id="SSF51230">
    <property type="entry name" value="Single hybrid motif"/>
    <property type="match status" value="1"/>
</dbReference>
<dbReference type="InterPro" id="IPR011053">
    <property type="entry name" value="Single_hybrid_motif"/>
</dbReference>
<dbReference type="FunFam" id="3.30.1490.20:FF:000003">
    <property type="entry name" value="acetyl-CoA carboxylase isoform X1"/>
    <property type="match status" value="1"/>
</dbReference>
<dbReference type="GO" id="GO:0005524">
    <property type="term" value="F:ATP binding"/>
    <property type="evidence" value="ECO:0007669"/>
    <property type="project" value="UniProtKB-UniRule"/>
</dbReference>
<dbReference type="InterPro" id="IPR011761">
    <property type="entry name" value="ATP-grasp"/>
</dbReference>
<dbReference type="InterPro" id="IPR013815">
    <property type="entry name" value="ATP_grasp_subdomain_1"/>
</dbReference>
<dbReference type="InterPro" id="IPR005482">
    <property type="entry name" value="Biotin_COase_C"/>
</dbReference>
<dbReference type="PANTHER" id="PTHR18866">
    <property type="entry name" value="CARBOXYLASE:PYRUVATE/ACETYL-COA/PROPIONYL-COA CARBOXYLASE"/>
    <property type="match status" value="1"/>
</dbReference>
<dbReference type="CDD" id="cd06850">
    <property type="entry name" value="biotinyl_domain"/>
    <property type="match status" value="1"/>
</dbReference>
<keyword evidence="5 8" id="KW-0067">ATP-binding</keyword>
<evidence type="ECO:0000256" key="7">
    <source>
        <dbReference type="ARBA" id="ARBA00048501"/>
    </source>
</evidence>
<dbReference type="InterPro" id="IPR005479">
    <property type="entry name" value="CPAse_ATP-bd"/>
</dbReference>
<sequence>MSKPLQKVLVANRGEIAVRVIRAAKDSGIASVAVYAEPDRDALFVRLADEAYSLEGSTPGDSYLSIEKIIAIAERSGADSVHPGYGFLAENADFAQAVIDAGLIWIGPPPAAITSLGDKAKAKHIAQIADAPLAPGTKDPVKDADEVVAFAKEYGLPVAIKAVFGGGGRGLKVAKTLEEIPEAYESAVREAVSAFGRGECLVEKFLDKPRHVETQCLADSHGNVVVVSTRDCSLQRRHQKLVEEAPAPFLSEDQIASLYASSKAILKEAGYVGAGTCEFLVARDGTISFLEVNTRLQVEHPVSEEVTGIDLVREMFRIAAGEELGYDDPEIIGHSIEFRINAEDGGRGFLPAPGTLTKWAPPSGPGVRLDAGYEEGETIPGAFDSLVAKLIVTGRTREQAIERSRRALDEFVVEGMPTVIPFHRDVLDNAAYNALNKDGSEGSFDVYTTWIETDYDNQLEPYSGPSETDEPGERERVTVEVGGKRVEVVLPGGLGASAAATGTKKAKRKAGKSAGAAASGDSLTSPMQGTVVKLAVEEGQEVAEGDLVLVIEAMKMEQPINAHKAGTVTGLSAAIGETVGAGAVICDLKD</sequence>
<dbReference type="EMBL" id="LT796768">
    <property type="protein sequence ID" value="SKB08327.1"/>
    <property type="molecule type" value="Genomic_DNA"/>
</dbReference>
<evidence type="ECO:0000259" key="11">
    <source>
        <dbReference type="PROSITE" id="PS50979"/>
    </source>
</evidence>
<dbReference type="Gene3D" id="3.30.1490.20">
    <property type="entry name" value="ATP-grasp fold, A domain"/>
    <property type="match status" value="1"/>
</dbReference>
<comment type="cofactor">
    <cofactor evidence="1">
        <name>biotin</name>
        <dbReference type="ChEBI" id="CHEBI:57586"/>
    </cofactor>
</comment>
<feature type="domain" description="Lipoyl-binding" evidence="9">
    <location>
        <begin position="513"/>
        <end position="589"/>
    </location>
</feature>
<protein>
    <recommendedName>
        <fullName evidence="2">biotin carboxylase</fullName>
        <ecNumber evidence="2">6.3.4.14</ecNumber>
    </recommendedName>
</protein>
<reference evidence="13" key="1">
    <citation type="submission" date="2017-02" db="EMBL/GenBank/DDBJ databases">
        <authorList>
            <person name="Varghese N."/>
            <person name="Submissions S."/>
        </authorList>
    </citation>
    <scope>NUCLEOTIDE SEQUENCE [LARGE SCALE GENOMIC DNA]</scope>
    <source>
        <strain evidence="13">9H-4</strain>
    </source>
</reference>
<dbReference type="Gene3D" id="2.40.50.100">
    <property type="match status" value="1"/>
</dbReference>
<accession>A0A1T4Z2P5</accession>
<proteinExistence type="predicted"/>
<organism evidence="12 13">
    <name type="scientific">Aeromicrobium choanae</name>
    <dbReference type="NCBI Taxonomy" id="1736691"/>
    <lineage>
        <taxon>Bacteria</taxon>
        <taxon>Bacillati</taxon>
        <taxon>Actinomycetota</taxon>
        <taxon>Actinomycetes</taxon>
        <taxon>Propionibacteriales</taxon>
        <taxon>Nocardioidaceae</taxon>
        <taxon>Aeromicrobium</taxon>
    </lineage>
</organism>
<keyword evidence="3" id="KW-0436">Ligase</keyword>
<dbReference type="SUPFAM" id="SSF51246">
    <property type="entry name" value="Rudiment single hybrid motif"/>
    <property type="match status" value="1"/>
</dbReference>
<evidence type="ECO:0000256" key="6">
    <source>
        <dbReference type="ARBA" id="ARBA00023267"/>
    </source>
</evidence>
<dbReference type="EC" id="6.3.4.14" evidence="2"/>
<evidence type="ECO:0000256" key="4">
    <source>
        <dbReference type="ARBA" id="ARBA00022741"/>
    </source>
</evidence>
<dbReference type="PROSITE" id="PS00188">
    <property type="entry name" value="BIOTIN"/>
    <property type="match status" value="1"/>
</dbReference>
<dbReference type="PROSITE" id="PS00867">
    <property type="entry name" value="CPSASE_2"/>
    <property type="match status" value="1"/>
</dbReference>
<keyword evidence="6" id="KW-0092">Biotin</keyword>
<evidence type="ECO:0000256" key="8">
    <source>
        <dbReference type="PROSITE-ProRule" id="PRU00409"/>
    </source>
</evidence>
<evidence type="ECO:0000259" key="10">
    <source>
        <dbReference type="PROSITE" id="PS50975"/>
    </source>
</evidence>
<dbReference type="InterPro" id="IPR001882">
    <property type="entry name" value="Biotin_BS"/>
</dbReference>
<dbReference type="InterPro" id="IPR000089">
    <property type="entry name" value="Biotin_lipoyl"/>
</dbReference>
<evidence type="ECO:0000256" key="3">
    <source>
        <dbReference type="ARBA" id="ARBA00022598"/>
    </source>
</evidence>
<dbReference type="PROSITE" id="PS50975">
    <property type="entry name" value="ATP_GRASP"/>
    <property type="match status" value="1"/>
</dbReference>
<gene>
    <name evidence="12" type="ORF">SAMN06295964_2115</name>
</gene>
<dbReference type="Pfam" id="PF02786">
    <property type="entry name" value="CPSase_L_D2"/>
    <property type="match status" value="1"/>
</dbReference>
<evidence type="ECO:0000256" key="2">
    <source>
        <dbReference type="ARBA" id="ARBA00013263"/>
    </source>
</evidence>
<dbReference type="InterPro" id="IPR050856">
    <property type="entry name" value="Biotin_carboxylase_complex"/>
</dbReference>
<dbReference type="STRING" id="1736691.SAMN06295964_2115"/>
<dbReference type="Proteomes" id="UP000191040">
    <property type="component" value="Chromosome I"/>
</dbReference>
<feature type="domain" description="ATP-grasp" evidence="10">
    <location>
        <begin position="125"/>
        <end position="320"/>
    </location>
</feature>
<evidence type="ECO:0000313" key="12">
    <source>
        <dbReference type="EMBL" id="SKB08327.1"/>
    </source>
</evidence>
<dbReference type="FunFam" id="3.40.50.20:FF:000010">
    <property type="entry name" value="Propionyl-CoA carboxylase subunit alpha"/>
    <property type="match status" value="1"/>
</dbReference>
<dbReference type="Gene3D" id="3.40.50.20">
    <property type="match status" value="1"/>
</dbReference>
<dbReference type="InterPro" id="IPR011054">
    <property type="entry name" value="Rudment_hybrid_motif"/>
</dbReference>
<dbReference type="Gene3D" id="3.30.470.20">
    <property type="entry name" value="ATP-grasp fold, B domain"/>
    <property type="match status" value="1"/>
</dbReference>
<keyword evidence="4 8" id="KW-0547">Nucleotide-binding</keyword>
<evidence type="ECO:0000256" key="1">
    <source>
        <dbReference type="ARBA" id="ARBA00001953"/>
    </source>
</evidence>
<name>A0A1T4Z2P5_9ACTN</name>
<dbReference type="PROSITE" id="PS50979">
    <property type="entry name" value="BC"/>
    <property type="match status" value="1"/>
</dbReference>
<dbReference type="Pfam" id="PF00289">
    <property type="entry name" value="Biotin_carb_N"/>
    <property type="match status" value="1"/>
</dbReference>
<dbReference type="SUPFAM" id="SSF56059">
    <property type="entry name" value="Glutathione synthetase ATP-binding domain-like"/>
    <property type="match status" value="1"/>
</dbReference>
<dbReference type="PROSITE" id="PS50968">
    <property type="entry name" value="BIOTINYL_LIPOYL"/>
    <property type="match status" value="1"/>
</dbReference>
<comment type="catalytic activity">
    <reaction evidence="7">
        <text>N(6)-biotinyl-L-lysyl-[protein] + hydrogencarbonate + ATP = N(6)-carboxybiotinyl-L-lysyl-[protein] + ADP + phosphate + H(+)</text>
        <dbReference type="Rhea" id="RHEA:13501"/>
        <dbReference type="Rhea" id="RHEA-COMP:10505"/>
        <dbReference type="Rhea" id="RHEA-COMP:10506"/>
        <dbReference type="ChEBI" id="CHEBI:15378"/>
        <dbReference type="ChEBI" id="CHEBI:17544"/>
        <dbReference type="ChEBI" id="CHEBI:30616"/>
        <dbReference type="ChEBI" id="CHEBI:43474"/>
        <dbReference type="ChEBI" id="CHEBI:83144"/>
        <dbReference type="ChEBI" id="CHEBI:83145"/>
        <dbReference type="ChEBI" id="CHEBI:456216"/>
        <dbReference type="EC" id="6.3.4.14"/>
    </reaction>
    <physiologicalReaction direction="left-to-right" evidence="7">
        <dbReference type="Rhea" id="RHEA:13502"/>
    </physiologicalReaction>
</comment>
<dbReference type="PANTHER" id="PTHR18866:SF33">
    <property type="entry name" value="METHYLCROTONOYL-COA CARBOXYLASE SUBUNIT ALPHA, MITOCHONDRIAL-RELATED"/>
    <property type="match status" value="1"/>
</dbReference>
<keyword evidence="13" id="KW-1185">Reference proteome</keyword>
<evidence type="ECO:0000259" key="9">
    <source>
        <dbReference type="PROSITE" id="PS50968"/>
    </source>
</evidence>
<dbReference type="Pfam" id="PF02785">
    <property type="entry name" value="Biotin_carb_C"/>
    <property type="match status" value="1"/>
</dbReference>
<dbReference type="Pfam" id="PF00364">
    <property type="entry name" value="Biotin_lipoyl"/>
    <property type="match status" value="1"/>
</dbReference>
<dbReference type="AlphaFoldDB" id="A0A1T4Z2P5"/>
<dbReference type="InterPro" id="IPR011764">
    <property type="entry name" value="Biotin_carboxylation_dom"/>
</dbReference>
<evidence type="ECO:0000313" key="13">
    <source>
        <dbReference type="Proteomes" id="UP000191040"/>
    </source>
</evidence>
<dbReference type="GO" id="GO:0004075">
    <property type="term" value="F:biotin carboxylase activity"/>
    <property type="evidence" value="ECO:0007669"/>
    <property type="project" value="UniProtKB-EC"/>
</dbReference>
<dbReference type="InterPro" id="IPR016185">
    <property type="entry name" value="PreATP-grasp_dom_sf"/>
</dbReference>
<evidence type="ECO:0000256" key="5">
    <source>
        <dbReference type="ARBA" id="ARBA00022840"/>
    </source>
</evidence>
<dbReference type="SUPFAM" id="SSF52440">
    <property type="entry name" value="PreATP-grasp domain"/>
    <property type="match status" value="1"/>
</dbReference>
<dbReference type="InterPro" id="IPR005481">
    <property type="entry name" value="BC-like_N"/>
</dbReference>
<dbReference type="GO" id="GO:0046872">
    <property type="term" value="F:metal ion binding"/>
    <property type="evidence" value="ECO:0007669"/>
    <property type="project" value="InterPro"/>
</dbReference>
<dbReference type="FunFam" id="2.40.50.100:FF:000003">
    <property type="entry name" value="Acetyl-CoA carboxylase biotin carboxyl carrier protein"/>
    <property type="match status" value="1"/>
</dbReference>
<dbReference type="SMART" id="SM00878">
    <property type="entry name" value="Biotin_carb_C"/>
    <property type="match status" value="1"/>
</dbReference>
<feature type="domain" description="Biotin carboxylation" evidence="11">
    <location>
        <begin position="4"/>
        <end position="447"/>
    </location>
</feature>